<evidence type="ECO:0000313" key="12">
    <source>
        <dbReference type="Proteomes" id="UP000030960"/>
    </source>
</evidence>
<dbReference type="AlphaFoldDB" id="A0A0B3RIX2"/>
<dbReference type="SUPFAM" id="SSF56317">
    <property type="entry name" value="Carbon-nitrogen hydrolase"/>
    <property type="match status" value="1"/>
</dbReference>
<evidence type="ECO:0000259" key="10">
    <source>
        <dbReference type="PROSITE" id="PS50263"/>
    </source>
</evidence>
<dbReference type="GO" id="GO:0005886">
    <property type="term" value="C:plasma membrane"/>
    <property type="evidence" value="ECO:0007669"/>
    <property type="project" value="UniProtKB-SubCell"/>
</dbReference>
<dbReference type="InterPro" id="IPR036526">
    <property type="entry name" value="C-N_Hydrolase_sf"/>
</dbReference>
<feature type="domain" description="CN hydrolase" evidence="10">
    <location>
        <begin position="232"/>
        <end position="475"/>
    </location>
</feature>
<dbReference type="UniPathway" id="UPA00666"/>
<dbReference type="PANTHER" id="PTHR38686:SF1">
    <property type="entry name" value="APOLIPOPROTEIN N-ACYLTRANSFERASE"/>
    <property type="match status" value="1"/>
</dbReference>
<evidence type="ECO:0000256" key="2">
    <source>
        <dbReference type="ARBA" id="ARBA00010065"/>
    </source>
</evidence>
<evidence type="ECO:0000256" key="3">
    <source>
        <dbReference type="ARBA" id="ARBA00022475"/>
    </source>
</evidence>
<dbReference type="GO" id="GO:0016410">
    <property type="term" value="F:N-acyltransferase activity"/>
    <property type="evidence" value="ECO:0007669"/>
    <property type="project" value="UniProtKB-UniRule"/>
</dbReference>
<dbReference type="InterPro" id="IPR004563">
    <property type="entry name" value="Apolipo_AcylTrfase"/>
</dbReference>
<dbReference type="HAMAP" id="MF_01148">
    <property type="entry name" value="Lnt"/>
    <property type="match status" value="1"/>
</dbReference>
<feature type="transmembrane region" description="Helical" evidence="9">
    <location>
        <begin position="42"/>
        <end position="60"/>
    </location>
</feature>
<organism evidence="11 12">
    <name type="scientific">Mameliella alba</name>
    <dbReference type="NCBI Taxonomy" id="561184"/>
    <lineage>
        <taxon>Bacteria</taxon>
        <taxon>Pseudomonadati</taxon>
        <taxon>Pseudomonadota</taxon>
        <taxon>Alphaproteobacteria</taxon>
        <taxon>Rhodobacterales</taxon>
        <taxon>Roseobacteraceae</taxon>
        <taxon>Mameliella</taxon>
    </lineage>
</organism>
<dbReference type="PATRIC" id="fig|1515334.3.peg.4282"/>
<feature type="transmembrane region" description="Helical" evidence="9">
    <location>
        <begin position="198"/>
        <end position="220"/>
    </location>
</feature>
<dbReference type="STRING" id="561184.SAMN05216376_12047"/>
<dbReference type="EC" id="2.3.1.269" evidence="9"/>
<comment type="function">
    <text evidence="9">Catalyzes the phospholipid dependent N-acylation of the N-terminal cysteine of apolipoprotein, the last step in lipoprotein maturation.</text>
</comment>
<feature type="transmembrane region" description="Helical" evidence="9">
    <location>
        <begin position="129"/>
        <end position="152"/>
    </location>
</feature>
<keyword evidence="5 9" id="KW-0812">Transmembrane</keyword>
<dbReference type="PANTHER" id="PTHR38686">
    <property type="entry name" value="APOLIPOPROTEIN N-ACYLTRANSFERASE"/>
    <property type="match status" value="1"/>
</dbReference>
<comment type="subcellular location">
    <subcellularLocation>
        <location evidence="1 9">Cell membrane</location>
        <topology evidence="1 9">Multi-pass membrane protein</topology>
    </subcellularLocation>
</comment>
<dbReference type="GO" id="GO:0042158">
    <property type="term" value="P:lipoprotein biosynthetic process"/>
    <property type="evidence" value="ECO:0007669"/>
    <property type="project" value="UniProtKB-UniRule"/>
</dbReference>
<reference evidence="11 12" key="1">
    <citation type="submission" date="2014-10" db="EMBL/GenBank/DDBJ databases">
        <title>Genome sequence of Ponticoccus sp. strain UMTAT08 isolated from clonal culture of toxic dinoflagellate Alexandrium tamiyavanichii.</title>
        <authorList>
            <person name="Gan H.Y."/>
            <person name="Muhd D.-D."/>
            <person name="Mohd Noor M.E."/>
            <person name="Yeong Y.S."/>
            <person name="Usup G."/>
        </authorList>
    </citation>
    <scope>NUCLEOTIDE SEQUENCE [LARGE SCALE GENOMIC DNA]</scope>
    <source>
        <strain evidence="11 12">UMTAT08</strain>
    </source>
</reference>
<keyword evidence="8 9" id="KW-0012">Acyltransferase</keyword>
<evidence type="ECO:0000256" key="6">
    <source>
        <dbReference type="ARBA" id="ARBA00022989"/>
    </source>
</evidence>
<dbReference type="Pfam" id="PF00795">
    <property type="entry name" value="CN_hydrolase"/>
    <property type="match status" value="1"/>
</dbReference>
<accession>A0A0B3RIX2</accession>
<keyword evidence="12" id="KW-1185">Reference proteome</keyword>
<dbReference type="RefSeq" id="WP_043144972.1">
    <property type="nucleotide sequence ID" value="NZ_JSUQ01000019.1"/>
</dbReference>
<keyword evidence="3 9" id="KW-1003">Cell membrane</keyword>
<name>A0A0B3RIX2_9RHOB</name>
<evidence type="ECO:0000256" key="7">
    <source>
        <dbReference type="ARBA" id="ARBA00023136"/>
    </source>
</evidence>
<proteinExistence type="inferred from homology"/>
<keyword evidence="4 9" id="KW-0808">Transferase</keyword>
<feature type="transmembrane region" description="Helical" evidence="9">
    <location>
        <begin position="164"/>
        <end position="191"/>
    </location>
</feature>
<dbReference type="InterPro" id="IPR003010">
    <property type="entry name" value="C-N_Hydrolase"/>
</dbReference>
<feature type="transmembrane region" description="Helical" evidence="9">
    <location>
        <begin position="98"/>
        <end position="117"/>
    </location>
</feature>
<evidence type="ECO:0000256" key="8">
    <source>
        <dbReference type="ARBA" id="ARBA00023315"/>
    </source>
</evidence>
<dbReference type="Gene3D" id="3.60.110.10">
    <property type="entry name" value="Carbon-nitrogen hydrolase"/>
    <property type="match status" value="1"/>
</dbReference>
<dbReference type="Proteomes" id="UP000030960">
    <property type="component" value="Unassembled WGS sequence"/>
</dbReference>
<keyword evidence="6 9" id="KW-1133">Transmembrane helix</keyword>
<feature type="transmembrane region" description="Helical" evidence="9">
    <location>
        <begin position="20"/>
        <end position="36"/>
    </location>
</feature>
<evidence type="ECO:0000256" key="5">
    <source>
        <dbReference type="ARBA" id="ARBA00022692"/>
    </source>
</evidence>
<dbReference type="NCBIfam" id="TIGR00546">
    <property type="entry name" value="lnt"/>
    <property type="match status" value="1"/>
</dbReference>
<evidence type="ECO:0000313" key="11">
    <source>
        <dbReference type="EMBL" id="KHQ51215.1"/>
    </source>
</evidence>
<dbReference type="EMBL" id="JSUQ01000019">
    <property type="protein sequence ID" value="KHQ51215.1"/>
    <property type="molecule type" value="Genomic_DNA"/>
</dbReference>
<dbReference type="InterPro" id="IPR045378">
    <property type="entry name" value="LNT_N"/>
</dbReference>
<dbReference type="Pfam" id="PF20154">
    <property type="entry name" value="LNT_N"/>
    <property type="match status" value="1"/>
</dbReference>
<dbReference type="PROSITE" id="PS50263">
    <property type="entry name" value="CN_HYDROLASE"/>
    <property type="match status" value="1"/>
</dbReference>
<evidence type="ECO:0000256" key="4">
    <source>
        <dbReference type="ARBA" id="ARBA00022679"/>
    </source>
</evidence>
<comment type="caution">
    <text evidence="11">The sequence shown here is derived from an EMBL/GenBank/DDBJ whole genome shotgun (WGS) entry which is preliminary data.</text>
</comment>
<dbReference type="CDD" id="cd07571">
    <property type="entry name" value="ALP_N-acyl_transferase"/>
    <property type="match status" value="1"/>
</dbReference>
<comment type="similarity">
    <text evidence="2 9">Belongs to the CN hydrolase family. Apolipoprotein N-acyltransferase subfamily.</text>
</comment>
<keyword evidence="11" id="KW-0449">Lipoprotein</keyword>
<keyword evidence="7 9" id="KW-0472">Membrane</keyword>
<evidence type="ECO:0000256" key="9">
    <source>
        <dbReference type="HAMAP-Rule" id="MF_01148"/>
    </source>
</evidence>
<sequence length="514" mass="54187">MPDRPAAGDGRRGAGPLPGWMRLPLAVLAGVVIGLGQPPYDLWYLGFAGYVAAVWLFLVTPGGLRSAGTGWAVGLGYFGFSMGWIVEPFFVDAAVTGWMAPFALIGLAGGLALFWGLAFRLSSQGRYPVIGLVLAWSLAELARAYVFTGFPWALVPYFWLPVPVIQWVSVVGPHGLTLLTLAAAGLCALALRPGGARAGLAGLALLAALFGGGVLLTPAAQDLAARPVVRLVQPNAPQHEKWDPQKIPVFMQRKLEFTRAAPAEGGAAPALIVWPETSVPNLLHRAGPTLDRITEAAGNTPVLLGVQRADQAGYYNSLIVLAPGGGVQALYDKHHLVPFGEYMPAAALFARWNIAGLAARAEGGYTPGPGPQVIDMGPLGSALPLICYEAVFPQDVNGAPLRPDMLIQITNDAWFGTWSGPFQHLAQARIRAIEQGLPMLRAANTGVSAVIDGAGRVLVTIPLGEAGFADAPLPPPMRHTPYSRTGDLPAGLLMFVAIAALWAGSRRRRTPESD</sequence>
<comment type="catalytic activity">
    <reaction evidence="9">
        <text>N-terminal S-1,2-diacyl-sn-glyceryl-L-cysteinyl-[lipoprotein] + a glycerophospholipid = N-acyl-S-1,2-diacyl-sn-glyceryl-L-cysteinyl-[lipoprotein] + a 2-acyl-sn-glycero-3-phospholipid + H(+)</text>
        <dbReference type="Rhea" id="RHEA:48228"/>
        <dbReference type="Rhea" id="RHEA-COMP:14681"/>
        <dbReference type="Rhea" id="RHEA-COMP:14684"/>
        <dbReference type="ChEBI" id="CHEBI:15378"/>
        <dbReference type="ChEBI" id="CHEBI:136912"/>
        <dbReference type="ChEBI" id="CHEBI:140656"/>
        <dbReference type="ChEBI" id="CHEBI:140657"/>
        <dbReference type="ChEBI" id="CHEBI:140660"/>
        <dbReference type="EC" id="2.3.1.269"/>
    </reaction>
</comment>
<evidence type="ECO:0000256" key="1">
    <source>
        <dbReference type="ARBA" id="ARBA00004651"/>
    </source>
</evidence>
<protein>
    <recommendedName>
        <fullName evidence="9">Apolipoprotein N-acyltransferase</fullName>
        <shortName evidence="9">ALP N-acyltransferase</shortName>
        <ecNumber evidence="9">2.3.1.269</ecNumber>
    </recommendedName>
</protein>
<comment type="pathway">
    <text evidence="9">Protein modification; lipoprotein biosynthesis (N-acyl transfer).</text>
</comment>
<gene>
    <name evidence="9 11" type="primary">lnt</name>
    <name evidence="11" type="ORF">OA50_04247</name>
</gene>
<feature type="transmembrane region" description="Helical" evidence="9">
    <location>
        <begin position="67"/>
        <end position="86"/>
    </location>
</feature>